<accession>A0ABV6Z6I1</accession>
<sequence length="59" mass="6959">MDKKEKNIKRLTKTAEKWISSQEGKKVIIEGQNTAEKLYTKFKKSIEVDTETLREPYNI</sequence>
<name>A0ABV6Z6I1_UNCC1</name>
<proteinExistence type="predicted"/>
<dbReference type="EMBL" id="JBHPBY010000651">
    <property type="protein sequence ID" value="MFC1853933.1"/>
    <property type="molecule type" value="Genomic_DNA"/>
</dbReference>
<organism evidence="1 2">
    <name type="scientific">candidate division CSSED10-310 bacterium</name>
    <dbReference type="NCBI Taxonomy" id="2855610"/>
    <lineage>
        <taxon>Bacteria</taxon>
        <taxon>Bacteria division CSSED10-310</taxon>
    </lineage>
</organism>
<keyword evidence="2" id="KW-1185">Reference proteome</keyword>
<reference evidence="1 2" key="1">
    <citation type="submission" date="2024-09" db="EMBL/GenBank/DDBJ databases">
        <title>Laminarin stimulates single cell rates of sulfate reduction while oxygen inhibits transcriptomic activity in coastal marine sediment.</title>
        <authorList>
            <person name="Lindsay M."/>
            <person name="Orcutt B."/>
            <person name="Emerson D."/>
            <person name="Stepanauskas R."/>
            <person name="D'Angelo T."/>
        </authorList>
    </citation>
    <scope>NUCLEOTIDE SEQUENCE [LARGE SCALE GENOMIC DNA]</scope>
    <source>
        <strain evidence="1">SAG AM-311-K15</strain>
    </source>
</reference>
<dbReference type="Proteomes" id="UP001594351">
    <property type="component" value="Unassembled WGS sequence"/>
</dbReference>
<evidence type="ECO:0000313" key="2">
    <source>
        <dbReference type="Proteomes" id="UP001594351"/>
    </source>
</evidence>
<comment type="caution">
    <text evidence="1">The sequence shown here is derived from an EMBL/GenBank/DDBJ whole genome shotgun (WGS) entry which is preliminary data.</text>
</comment>
<gene>
    <name evidence="1" type="ORF">ACFL27_27430</name>
</gene>
<protein>
    <submittedName>
        <fullName evidence="1">Uncharacterized protein</fullName>
    </submittedName>
</protein>
<evidence type="ECO:0000313" key="1">
    <source>
        <dbReference type="EMBL" id="MFC1853933.1"/>
    </source>
</evidence>